<dbReference type="NCBIfam" id="TIGR02532">
    <property type="entry name" value="IV_pilin_GFxxxE"/>
    <property type="match status" value="1"/>
</dbReference>
<dbReference type="RefSeq" id="WP_147183897.1">
    <property type="nucleotide sequence ID" value="NZ_CP042382.1"/>
</dbReference>
<dbReference type="InterPro" id="IPR045584">
    <property type="entry name" value="Pilin-like"/>
</dbReference>
<dbReference type="GO" id="GO:0043683">
    <property type="term" value="P:type IV pilus assembly"/>
    <property type="evidence" value="ECO:0007669"/>
    <property type="project" value="InterPro"/>
</dbReference>
<evidence type="ECO:0000256" key="2">
    <source>
        <dbReference type="SAM" id="Phobius"/>
    </source>
</evidence>
<dbReference type="OrthoDB" id="5296638at2"/>
<dbReference type="Pfam" id="PF07963">
    <property type="entry name" value="N_methyl"/>
    <property type="match status" value="1"/>
</dbReference>
<dbReference type="InterPro" id="IPR012902">
    <property type="entry name" value="N_methyl_site"/>
</dbReference>
<gene>
    <name evidence="3" type="ORF">FGL86_06965</name>
</gene>
<dbReference type="AlphaFoldDB" id="A0A5B8SRE6"/>
<evidence type="ECO:0000313" key="4">
    <source>
        <dbReference type="Proteomes" id="UP000321272"/>
    </source>
</evidence>
<sequence>MTKRIQGFTLIEMMIVVAIVGILAGIAYPSYQAHVERSRRGDAIAKLLELAQAQERFMARCGHYATQIGGKAVCDDSDEGLGMKMQSQEKFYQLSLVSSGATSYTLKATPQGAQSGDTDCTELTLNHLGERGAKNSDSSSDKDSTLACW</sequence>
<dbReference type="SUPFAM" id="SSF54523">
    <property type="entry name" value="Pili subunits"/>
    <property type="match status" value="1"/>
</dbReference>
<dbReference type="EMBL" id="CP042382">
    <property type="protein sequence ID" value="QEA38841.1"/>
    <property type="molecule type" value="Genomic_DNA"/>
</dbReference>
<organism evidence="3 4">
    <name type="scientific">Pistricoccus aurantiacus</name>
    <dbReference type="NCBI Taxonomy" id="1883414"/>
    <lineage>
        <taxon>Bacteria</taxon>
        <taxon>Pseudomonadati</taxon>
        <taxon>Pseudomonadota</taxon>
        <taxon>Gammaproteobacteria</taxon>
        <taxon>Oceanospirillales</taxon>
        <taxon>Halomonadaceae</taxon>
        <taxon>Pistricoccus</taxon>
    </lineage>
</organism>
<dbReference type="Proteomes" id="UP000321272">
    <property type="component" value="Chromosome"/>
</dbReference>
<dbReference type="PANTHER" id="PTHR30093">
    <property type="entry name" value="GENERAL SECRETION PATHWAY PROTEIN G"/>
    <property type="match status" value="1"/>
</dbReference>
<keyword evidence="2" id="KW-0812">Transmembrane</keyword>
<feature type="transmembrane region" description="Helical" evidence="2">
    <location>
        <begin position="7"/>
        <end position="28"/>
    </location>
</feature>
<keyword evidence="2" id="KW-0472">Membrane</keyword>
<dbReference type="InterPro" id="IPR031982">
    <property type="entry name" value="PilE-like"/>
</dbReference>
<evidence type="ECO:0000256" key="1">
    <source>
        <dbReference type="SAM" id="MobiDB-lite"/>
    </source>
</evidence>
<proteinExistence type="predicted"/>
<keyword evidence="2" id="KW-1133">Transmembrane helix</keyword>
<dbReference type="Pfam" id="PF16732">
    <property type="entry name" value="ComP_DUS"/>
    <property type="match status" value="1"/>
</dbReference>
<dbReference type="PROSITE" id="PS00409">
    <property type="entry name" value="PROKAR_NTER_METHYL"/>
    <property type="match status" value="1"/>
</dbReference>
<dbReference type="KEGG" id="paur:FGL86_06965"/>
<protein>
    <submittedName>
        <fullName evidence="3">Type IV pilin protein</fullName>
    </submittedName>
</protein>
<keyword evidence="4" id="KW-1185">Reference proteome</keyword>
<reference evidence="3 4" key="1">
    <citation type="submission" date="2019-06" db="EMBL/GenBank/DDBJ databases">
        <title>Genome analyses of bacteria isolated from kimchi.</title>
        <authorList>
            <person name="Lee S."/>
            <person name="Ahn S."/>
            <person name="Roh S."/>
        </authorList>
    </citation>
    <scope>NUCLEOTIDE SEQUENCE [LARGE SCALE GENOMIC DNA]</scope>
    <source>
        <strain evidence="3 4">CBA4606</strain>
    </source>
</reference>
<evidence type="ECO:0000313" key="3">
    <source>
        <dbReference type="EMBL" id="QEA38841.1"/>
    </source>
</evidence>
<name>A0A5B8SRE6_9GAMM</name>
<dbReference type="PANTHER" id="PTHR30093:SF47">
    <property type="entry name" value="TYPE IV PILUS NON-CORE MINOR PILIN PILE"/>
    <property type="match status" value="1"/>
</dbReference>
<dbReference type="Gene3D" id="3.30.700.10">
    <property type="entry name" value="Glycoprotein, Type 4 Pilin"/>
    <property type="match status" value="1"/>
</dbReference>
<accession>A0A5B8SRE6</accession>
<feature type="region of interest" description="Disordered" evidence="1">
    <location>
        <begin position="130"/>
        <end position="149"/>
    </location>
</feature>